<comment type="caution">
    <text evidence="2">The sequence shown here is derived from an EMBL/GenBank/DDBJ whole genome shotgun (WGS) entry which is preliminary data.</text>
</comment>
<dbReference type="Proteomes" id="UP000295499">
    <property type="component" value="Unassembled WGS sequence"/>
</dbReference>
<protein>
    <submittedName>
        <fullName evidence="2">Uncharacterized protein</fullName>
    </submittedName>
</protein>
<feature type="coiled-coil region" evidence="1">
    <location>
        <begin position="9"/>
        <end position="57"/>
    </location>
</feature>
<reference evidence="2 3" key="1">
    <citation type="submission" date="2019-03" db="EMBL/GenBank/DDBJ databases">
        <title>Genomic Encyclopedia of Archaeal and Bacterial Type Strains, Phase II (KMG-II): from individual species to whole genera.</title>
        <authorList>
            <person name="Goeker M."/>
        </authorList>
    </citation>
    <scope>NUCLEOTIDE SEQUENCE [LARGE SCALE GENOMIC DNA]</scope>
    <source>
        <strain evidence="2 3">DSM 19034</strain>
    </source>
</reference>
<accession>A0A4R6IQP3</accession>
<evidence type="ECO:0000313" key="3">
    <source>
        <dbReference type="Proteomes" id="UP000295499"/>
    </source>
</evidence>
<evidence type="ECO:0000313" key="2">
    <source>
        <dbReference type="EMBL" id="TDO24672.1"/>
    </source>
</evidence>
<gene>
    <name evidence="2" type="ORF">CLV32_0965</name>
</gene>
<organism evidence="2 3">
    <name type="scientific">Pedobacter duraquae</name>
    <dbReference type="NCBI Taxonomy" id="425511"/>
    <lineage>
        <taxon>Bacteria</taxon>
        <taxon>Pseudomonadati</taxon>
        <taxon>Bacteroidota</taxon>
        <taxon>Sphingobacteriia</taxon>
        <taxon>Sphingobacteriales</taxon>
        <taxon>Sphingobacteriaceae</taxon>
        <taxon>Pedobacter</taxon>
    </lineage>
</organism>
<dbReference type="RefSeq" id="WP_133552858.1">
    <property type="nucleotide sequence ID" value="NZ_SNWM01000001.1"/>
</dbReference>
<name>A0A4R6IQP3_9SPHI</name>
<dbReference type="EMBL" id="SNWM01000001">
    <property type="protein sequence ID" value="TDO24672.1"/>
    <property type="molecule type" value="Genomic_DNA"/>
</dbReference>
<dbReference type="AlphaFoldDB" id="A0A4R6IQP3"/>
<sequence length="67" mass="7441">MGLELTAEYKRLNSIVEKCQENLADLIEKHDDGVLSLAAFERQFALEEQKCDAAQAALDAYAGEHES</sequence>
<evidence type="ECO:0000256" key="1">
    <source>
        <dbReference type="SAM" id="Coils"/>
    </source>
</evidence>
<keyword evidence="1" id="KW-0175">Coiled coil</keyword>
<proteinExistence type="predicted"/>
<keyword evidence="3" id="KW-1185">Reference proteome</keyword>